<feature type="region of interest" description="Disordered" evidence="1">
    <location>
        <begin position="181"/>
        <end position="215"/>
    </location>
</feature>
<dbReference type="Proteomes" id="UP001611383">
    <property type="component" value="Chromosome"/>
</dbReference>
<evidence type="ECO:0000256" key="2">
    <source>
        <dbReference type="SAM" id="SignalP"/>
    </source>
</evidence>
<evidence type="ECO:0000313" key="3">
    <source>
        <dbReference type="EMBL" id="WNG48960.1"/>
    </source>
</evidence>
<proteinExistence type="predicted"/>
<dbReference type="InterPro" id="IPR012334">
    <property type="entry name" value="Pectin_lyas_fold"/>
</dbReference>
<gene>
    <name evidence="3" type="ORF">F0U60_36205</name>
</gene>
<evidence type="ECO:0000256" key="1">
    <source>
        <dbReference type="SAM" id="MobiDB-lite"/>
    </source>
</evidence>
<name>A0ABY9X0N3_9BACT</name>
<feature type="compositionally biased region" description="Low complexity" evidence="1">
    <location>
        <begin position="345"/>
        <end position="361"/>
    </location>
</feature>
<feature type="chain" id="PRO_5046409163" description="FecR protein domain-containing protein" evidence="2">
    <location>
        <begin position="27"/>
        <end position="408"/>
    </location>
</feature>
<protein>
    <recommendedName>
        <fullName evidence="5">FecR protein domain-containing protein</fullName>
    </recommendedName>
</protein>
<feature type="region of interest" description="Disordered" evidence="1">
    <location>
        <begin position="263"/>
        <end position="408"/>
    </location>
</feature>
<dbReference type="Gene3D" id="2.160.20.10">
    <property type="entry name" value="Single-stranded right-handed beta-helix, Pectin lyase-like"/>
    <property type="match status" value="1"/>
</dbReference>
<dbReference type="EMBL" id="CP043494">
    <property type="protein sequence ID" value="WNG48960.1"/>
    <property type="molecule type" value="Genomic_DNA"/>
</dbReference>
<dbReference type="RefSeq" id="WP_395806622.1">
    <property type="nucleotide sequence ID" value="NZ_CP043494.1"/>
</dbReference>
<reference evidence="3 4" key="1">
    <citation type="submission" date="2019-08" db="EMBL/GenBank/DDBJ databases">
        <title>Archangium and Cystobacter genomes.</title>
        <authorList>
            <person name="Chen I.-C.K."/>
            <person name="Wielgoss S."/>
        </authorList>
    </citation>
    <scope>NUCLEOTIDE SEQUENCE [LARGE SCALE GENOMIC DNA]</scope>
    <source>
        <strain evidence="3 4">Cbm 6</strain>
    </source>
</reference>
<evidence type="ECO:0008006" key="5">
    <source>
        <dbReference type="Google" id="ProtNLM"/>
    </source>
</evidence>
<evidence type="ECO:0000313" key="4">
    <source>
        <dbReference type="Proteomes" id="UP001611383"/>
    </source>
</evidence>
<feature type="signal peptide" evidence="2">
    <location>
        <begin position="1"/>
        <end position="26"/>
    </location>
</feature>
<accession>A0ABY9X0N3</accession>
<keyword evidence="4" id="KW-1185">Reference proteome</keyword>
<sequence>MRATLRSAMRAVLLAFMFLLPAMASATDVQGALSGHTVWKKSGSPYVLKGDVTVAWGARLTLEPGVQVIAAPEDALRSGVDPQRVELIVDGTLVVRGTTAHPVELSSRGEEGAWYGIRVRGGRGTEINGAVITQATQGISLGMSAVVRNTSVSATARDCLQVLWGTATLEGNELGQCGAREPAVREEPDARGPQMQVADSHSPAQVKQAYRSEPSVRGRRVFMAFERGTRGGALASRPTAQEHTAGTRVATLRSTGAAIEQALKRRPWSRPFLQGARHETPPPGGTSPPLALDSGTGGSAATPPSREPREECAREPQVLESPECPGIRRWRKDQERLGEAPPGVLRPRAPASLRPPLADLGPPDPGWSGEQSQEPEPLAQRASVGPQVRDSRRSTPGIPASVGPGPYT</sequence>
<keyword evidence="2" id="KW-0732">Signal</keyword>
<organism evidence="3 4">
    <name type="scientific">Archangium minus</name>
    <dbReference type="NCBI Taxonomy" id="83450"/>
    <lineage>
        <taxon>Bacteria</taxon>
        <taxon>Pseudomonadati</taxon>
        <taxon>Myxococcota</taxon>
        <taxon>Myxococcia</taxon>
        <taxon>Myxococcales</taxon>
        <taxon>Cystobacterineae</taxon>
        <taxon>Archangiaceae</taxon>
        <taxon>Archangium</taxon>
    </lineage>
</organism>